<keyword evidence="1" id="KW-1133">Transmembrane helix</keyword>
<keyword evidence="1" id="KW-0812">Transmembrane</keyword>
<protein>
    <submittedName>
        <fullName evidence="2">Uncharacterized protein</fullName>
    </submittedName>
</protein>
<feature type="transmembrane region" description="Helical" evidence="1">
    <location>
        <begin position="74"/>
        <end position="90"/>
    </location>
</feature>
<sequence length="99" mass="11617">MHIIQLPMYLVQLFIRCHLKPTHLHVITCFLLLNRLLGMSIKLDMKHMVNCLLLISMCKRPCHVLSMPNTPCQSMFQLLFILLVPVMMLIKMTRINLVM</sequence>
<reference evidence="2" key="2">
    <citation type="journal article" date="2015" name="Data Brief">
        <title>Shoot transcriptome of the giant reed, Arundo donax.</title>
        <authorList>
            <person name="Barrero R.A."/>
            <person name="Guerrero F.D."/>
            <person name="Moolhuijzen P."/>
            <person name="Goolsby J.A."/>
            <person name="Tidwell J."/>
            <person name="Bellgard S.E."/>
            <person name="Bellgard M.I."/>
        </authorList>
    </citation>
    <scope>NUCLEOTIDE SEQUENCE</scope>
    <source>
        <tissue evidence="2">Shoot tissue taken approximately 20 cm above the soil surface</tissue>
    </source>
</reference>
<name>A0A0A9DLE0_ARUDO</name>
<organism evidence="2">
    <name type="scientific">Arundo donax</name>
    <name type="common">Giant reed</name>
    <name type="synonym">Donax arundinaceus</name>
    <dbReference type="NCBI Taxonomy" id="35708"/>
    <lineage>
        <taxon>Eukaryota</taxon>
        <taxon>Viridiplantae</taxon>
        <taxon>Streptophyta</taxon>
        <taxon>Embryophyta</taxon>
        <taxon>Tracheophyta</taxon>
        <taxon>Spermatophyta</taxon>
        <taxon>Magnoliopsida</taxon>
        <taxon>Liliopsida</taxon>
        <taxon>Poales</taxon>
        <taxon>Poaceae</taxon>
        <taxon>PACMAD clade</taxon>
        <taxon>Arundinoideae</taxon>
        <taxon>Arundineae</taxon>
        <taxon>Arundo</taxon>
    </lineage>
</organism>
<dbReference type="EMBL" id="GBRH01208476">
    <property type="protein sequence ID" value="JAD89419.1"/>
    <property type="molecule type" value="Transcribed_RNA"/>
</dbReference>
<evidence type="ECO:0000256" key="1">
    <source>
        <dbReference type="SAM" id="Phobius"/>
    </source>
</evidence>
<reference evidence="2" key="1">
    <citation type="submission" date="2014-09" db="EMBL/GenBank/DDBJ databases">
        <authorList>
            <person name="Magalhaes I.L.F."/>
            <person name="Oliveira U."/>
            <person name="Santos F.R."/>
            <person name="Vidigal T.H.D.A."/>
            <person name="Brescovit A.D."/>
            <person name="Santos A.J."/>
        </authorList>
    </citation>
    <scope>NUCLEOTIDE SEQUENCE</scope>
    <source>
        <tissue evidence="2">Shoot tissue taken approximately 20 cm above the soil surface</tissue>
    </source>
</reference>
<proteinExistence type="predicted"/>
<dbReference type="AlphaFoldDB" id="A0A0A9DLE0"/>
<keyword evidence="1" id="KW-0472">Membrane</keyword>
<evidence type="ECO:0000313" key="2">
    <source>
        <dbReference type="EMBL" id="JAD89419.1"/>
    </source>
</evidence>
<accession>A0A0A9DLE0</accession>